<dbReference type="KEGG" id="lpy:FIV34_14795"/>
<organism evidence="6 7">
    <name type="scientific">Luteibacter pinisoli</name>
    <dbReference type="NCBI Taxonomy" id="2589080"/>
    <lineage>
        <taxon>Bacteria</taxon>
        <taxon>Pseudomonadati</taxon>
        <taxon>Pseudomonadota</taxon>
        <taxon>Gammaproteobacteria</taxon>
        <taxon>Lysobacterales</taxon>
        <taxon>Rhodanobacteraceae</taxon>
        <taxon>Luteibacter</taxon>
    </lineage>
</organism>
<keyword evidence="4" id="KW-1133">Transmembrane helix</keyword>
<dbReference type="GO" id="GO:0003841">
    <property type="term" value="F:1-acylglycerol-3-phosphate O-acyltransferase activity"/>
    <property type="evidence" value="ECO:0007669"/>
    <property type="project" value="TreeGrafter"/>
</dbReference>
<sequence>MHLVADTTNRRADAWAWRFVFTALSFGFFGLGGLVLRGLVLPVVLNWPAPIAVRRRRARRTVGKAFWLHSQFMYRTGVIDYRFEGLERLGRPGQMIVANHPSLIDVVFLIGHVPDANCVVKHSLWENPFMRGPVRAAQYISNDGSADMLDRAAGVLREGQTLIVFPEGTRTTPGHAPVFHRGGAAIAIRGAEIVTPVFITVVPTTLTKAEPWYRVPHRRVHMVFRVGEDIDVASFRDAAPAPIASRRLNEHLHQLYAAELHA</sequence>
<name>A0A4Y5Z623_9GAMM</name>
<protein>
    <submittedName>
        <fullName evidence="6">1-acyl-sn-glycerol-3-phosphate acyltransferase</fullName>
    </submittedName>
</protein>
<keyword evidence="2 6" id="KW-0808">Transferase</keyword>
<dbReference type="InterPro" id="IPR002123">
    <property type="entry name" value="Plipid/glycerol_acylTrfase"/>
</dbReference>
<accession>A0A4Y5Z623</accession>
<dbReference type="Proteomes" id="UP000316093">
    <property type="component" value="Chromosome"/>
</dbReference>
<dbReference type="PANTHER" id="PTHR10434:SF66">
    <property type="entry name" value="PHOSPHOLIPID_GLYCEROL ACYLTRANSFERASE DOMAIN-CONTAINING PROTEIN"/>
    <property type="match status" value="1"/>
</dbReference>
<evidence type="ECO:0000313" key="6">
    <source>
        <dbReference type="EMBL" id="QDE40386.1"/>
    </source>
</evidence>
<gene>
    <name evidence="6" type="ORF">FIV34_14795</name>
</gene>
<feature type="domain" description="Phospholipid/glycerol acyltransferase" evidence="5">
    <location>
        <begin position="94"/>
        <end position="202"/>
    </location>
</feature>
<dbReference type="EMBL" id="CP041046">
    <property type="protein sequence ID" value="QDE40386.1"/>
    <property type="molecule type" value="Genomic_DNA"/>
</dbReference>
<evidence type="ECO:0000313" key="7">
    <source>
        <dbReference type="Proteomes" id="UP000316093"/>
    </source>
</evidence>
<feature type="transmembrane region" description="Helical" evidence="4">
    <location>
        <begin position="20"/>
        <end position="47"/>
    </location>
</feature>
<dbReference type="CDD" id="cd07989">
    <property type="entry name" value="LPLAT_AGPAT-like"/>
    <property type="match status" value="1"/>
</dbReference>
<dbReference type="AlphaFoldDB" id="A0A4Y5Z623"/>
<evidence type="ECO:0000256" key="1">
    <source>
        <dbReference type="ARBA" id="ARBA00005189"/>
    </source>
</evidence>
<reference evidence="6 7" key="1">
    <citation type="submission" date="2019-06" db="EMBL/GenBank/DDBJ databases">
        <title>A complete genome sequence for Luteibacter pinisoli MAH-14.</title>
        <authorList>
            <person name="Baltrus D.A."/>
        </authorList>
    </citation>
    <scope>NUCLEOTIDE SEQUENCE [LARGE SCALE GENOMIC DNA]</scope>
    <source>
        <strain evidence="6 7">MAH-14</strain>
    </source>
</reference>
<dbReference type="SUPFAM" id="SSF69593">
    <property type="entry name" value="Glycerol-3-phosphate (1)-acyltransferase"/>
    <property type="match status" value="1"/>
</dbReference>
<evidence type="ECO:0000259" key="5">
    <source>
        <dbReference type="SMART" id="SM00563"/>
    </source>
</evidence>
<dbReference type="PANTHER" id="PTHR10434">
    <property type="entry name" value="1-ACYL-SN-GLYCEROL-3-PHOSPHATE ACYLTRANSFERASE"/>
    <property type="match status" value="1"/>
</dbReference>
<comment type="pathway">
    <text evidence="1">Lipid metabolism.</text>
</comment>
<keyword evidence="7" id="KW-1185">Reference proteome</keyword>
<dbReference type="SMART" id="SM00563">
    <property type="entry name" value="PlsC"/>
    <property type="match status" value="1"/>
</dbReference>
<keyword evidence="4" id="KW-0472">Membrane</keyword>
<evidence type="ECO:0000256" key="3">
    <source>
        <dbReference type="ARBA" id="ARBA00023315"/>
    </source>
</evidence>
<evidence type="ECO:0000256" key="4">
    <source>
        <dbReference type="SAM" id="Phobius"/>
    </source>
</evidence>
<evidence type="ECO:0000256" key="2">
    <source>
        <dbReference type="ARBA" id="ARBA00022679"/>
    </source>
</evidence>
<dbReference type="RefSeq" id="WP_139984050.1">
    <property type="nucleotide sequence ID" value="NZ_CP041046.1"/>
</dbReference>
<proteinExistence type="predicted"/>
<dbReference type="Pfam" id="PF01553">
    <property type="entry name" value="Acyltransferase"/>
    <property type="match status" value="1"/>
</dbReference>
<dbReference type="GO" id="GO:0006654">
    <property type="term" value="P:phosphatidic acid biosynthetic process"/>
    <property type="evidence" value="ECO:0007669"/>
    <property type="project" value="TreeGrafter"/>
</dbReference>
<keyword evidence="4" id="KW-0812">Transmembrane</keyword>
<keyword evidence="3 6" id="KW-0012">Acyltransferase</keyword>
<dbReference type="OrthoDB" id="9812274at2"/>